<keyword evidence="2" id="KW-1185">Reference proteome</keyword>
<gene>
    <name evidence="1" type="ORF">Q9295_10025</name>
</gene>
<dbReference type="InterPro" id="IPR008822">
    <property type="entry name" value="Endonuclease_RusA-like"/>
</dbReference>
<sequence>MEWVGFDIKAEPVPASRPKVTARGMAYYPARHTAYVEFLKKYLKEVPALAAKALFEVKLLFVMPRYKTSESNTHRADVDNLSKLPLDCMTKATDEDGNRRFWEDDCKIVHLTVLKRFAREGEEPHTKVRLRALEGDVDDLVDEAFHQ</sequence>
<reference evidence="1 2" key="1">
    <citation type="submission" date="2023-08" db="EMBL/GenBank/DDBJ databases">
        <title>Characterization of two Paracoccaceae strains isolated from Phycosphere and proposal of Xinfangfangia lacusdiani sp. nov.</title>
        <authorList>
            <person name="Deng Y."/>
            <person name="Zhang Y.Q."/>
        </authorList>
    </citation>
    <scope>NUCLEOTIDE SEQUENCE [LARGE SCALE GENOMIC DNA]</scope>
    <source>
        <strain evidence="1 2">CPCC 101601</strain>
    </source>
</reference>
<dbReference type="Proteomes" id="UP001239680">
    <property type="component" value="Unassembled WGS sequence"/>
</dbReference>
<proteinExistence type="predicted"/>
<evidence type="ECO:0000313" key="2">
    <source>
        <dbReference type="Proteomes" id="UP001239680"/>
    </source>
</evidence>
<comment type="caution">
    <text evidence="1">The sequence shown here is derived from an EMBL/GenBank/DDBJ whole genome shotgun (WGS) entry which is preliminary data.</text>
</comment>
<name>A0ABU0VY78_9RHOB</name>
<dbReference type="InterPro" id="IPR036614">
    <property type="entry name" value="RusA-like_sf"/>
</dbReference>
<dbReference type="Gene3D" id="3.30.1330.70">
    <property type="entry name" value="Holliday junction resolvase RusA"/>
    <property type="match status" value="1"/>
</dbReference>
<dbReference type="RefSeq" id="WP_306680423.1">
    <property type="nucleotide sequence ID" value="NZ_JAVDBT010000008.1"/>
</dbReference>
<evidence type="ECO:0000313" key="1">
    <source>
        <dbReference type="EMBL" id="MDQ2066714.1"/>
    </source>
</evidence>
<dbReference type="SUPFAM" id="SSF103084">
    <property type="entry name" value="Holliday junction resolvase RusA"/>
    <property type="match status" value="1"/>
</dbReference>
<dbReference type="Pfam" id="PF05866">
    <property type="entry name" value="RusA"/>
    <property type="match status" value="1"/>
</dbReference>
<accession>A0ABU0VY78</accession>
<dbReference type="EMBL" id="JAVDBT010000008">
    <property type="protein sequence ID" value="MDQ2066714.1"/>
    <property type="molecule type" value="Genomic_DNA"/>
</dbReference>
<organism evidence="1 2">
    <name type="scientific">Pseudogemmobacter lacusdianii</name>
    <dbReference type="NCBI Taxonomy" id="3069608"/>
    <lineage>
        <taxon>Bacteria</taxon>
        <taxon>Pseudomonadati</taxon>
        <taxon>Pseudomonadota</taxon>
        <taxon>Alphaproteobacteria</taxon>
        <taxon>Rhodobacterales</taxon>
        <taxon>Paracoccaceae</taxon>
        <taxon>Pseudogemmobacter</taxon>
    </lineage>
</organism>
<protein>
    <submittedName>
        <fullName evidence="1">RusA family crossover junction endodeoxyribonuclease</fullName>
    </submittedName>
</protein>